<dbReference type="GO" id="GO:0004878">
    <property type="term" value="F:complement component C5a receptor activity"/>
    <property type="evidence" value="ECO:0007669"/>
    <property type="project" value="TreeGrafter"/>
</dbReference>
<feature type="transmembrane region" description="Helical" evidence="10">
    <location>
        <begin position="303"/>
        <end position="325"/>
    </location>
</feature>
<dbReference type="GO" id="GO:0007200">
    <property type="term" value="P:phospholipase C-activating G protein-coupled receptor signaling pathway"/>
    <property type="evidence" value="ECO:0007669"/>
    <property type="project" value="TreeGrafter"/>
</dbReference>
<dbReference type="PRINTS" id="PR00237">
    <property type="entry name" value="GPCRRHODOPSN"/>
</dbReference>
<dbReference type="EMBL" id="JAFJMO010000003">
    <property type="protein sequence ID" value="KAJ8283101.1"/>
    <property type="molecule type" value="Genomic_DNA"/>
</dbReference>
<sequence length="409" mass="45186">CRLSPSLSPSLSLSLSLLLSRSLPPSLTLSHTHTLSLSHSPSGWWRRQAPQRHVDVWLSSDIMAEGVNVTGTTPVPTPDPTDASQVAQMVVTVAIFVVGIPLNGLVVWVLGVRGGRREGHSGEEPRGAGTFRTYVVHLALADLVLVLRIPLMLGYLAAGYRWPFGLAACRLVMFLRGLGLYANAFLLCAISTERCLCLMRPVWFRLRRPRWTVLLVCALLWLLAGALSVPYLSTSALVGNRTQCHESSGNSTLGLLITETTVGFLLPLLLFLTTNLVVLLTARRAGGSGAASASTPTPKRLVRLYRVLFLTMLLFLTCWVPYFTFRFLLRLAVEESSVQLTKVSYIGVYISLYLVYLKSALNPVIYVFAARGLGRTIRASIFSTVDRIFNEETSDYARRRSLRRTDSQF</sequence>
<evidence type="ECO:0000313" key="13">
    <source>
        <dbReference type="Proteomes" id="UP001152803"/>
    </source>
</evidence>
<accession>A0A9Q1DWG6</accession>
<comment type="subcellular location">
    <subcellularLocation>
        <location evidence="1">Membrane</location>
        <topology evidence="1">Multi-pass membrane protein</topology>
    </subcellularLocation>
</comment>
<dbReference type="Proteomes" id="UP001152803">
    <property type="component" value="Unassembled WGS sequence"/>
</dbReference>
<dbReference type="OrthoDB" id="6091802at2759"/>
<dbReference type="SUPFAM" id="SSF81321">
    <property type="entry name" value="Family A G protein-coupled receptor-like"/>
    <property type="match status" value="1"/>
</dbReference>
<dbReference type="AlphaFoldDB" id="A0A9Q1DWG6"/>
<feature type="transmembrane region" description="Helical" evidence="10">
    <location>
        <begin position="262"/>
        <end position="282"/>
    </location>
</feature>
<evidence type="ECO:0000313" key="12">
    <source>
        <dbReference type="EMBL" id="KAJ8283101.1"/>
    </source>
</evidence>
<evidence type="ECO:0000256" key="9">
    <source>
        <dbReference type="RuleBase" id="RU000688"/>
    </source>
</evidence>
<dbReference type="GO" id="GO:0004930">
    <property type="term" value="F:G protein-coupled receptor activity"/>
    <property type="evidence" value="ECO:0007669"/>
    <property type="project" value="UniProtKB-KW"/>
</dbReference>
<dbReference type="GO" id="GO:0005886">
    <property type="term" value="C:plasma membrane"/>
    <property type="evidence" value="ECO:0007669"/>
    <property type="project" value="TreeGrafter"/>
</dbReference>
<evidence type="ECO:0000256" key="8">
    <source>
        <dbReference type="ARBA" id="ARBA00025736"/>
    </source>
</evidence>
<comment type="caution">
    <text evidence="12">The sequence shown here is derived from an EMBL/GenBank/DDBJ whole genome shotgun (WGS) entry which is preliminary data.</text>
</comment>
<comment type="similarity">
    <text evidence="8">Belongs to the chemokine-like receptor (CMKLR) family.</text>
</comment>
<dbReference type="PROSITE" id="PS50262">
    <property type="entry name" value="G_PROTEIN_RECEP_F1_2"/>
    <property type="match status" value="1"/>
</dbReference>
<feature type="non-terminal residue" evidence="12">
    <location>
        <position position="409"/>
    </location>
</feature>
<reference evidence="12" key="1">
    <citation type="journal article" date="2023" name="Science">
        <title>Genome structures resolve the early diversification of teleost fishes.</title>
        <authorList>
            <person name="Parey E."/>
            <person name="Louis A."/>
            <person name="Montfort J."/>
            <person name="Bouchez O."/>
            <person name="Roques C."/>
            <person name="Iampietro C."/>
            <person name="Lluch J."/>
            <person name="Castinel A."/>
            <person name="Donnadieu C."/>
            <person name="Desvignes T."/>
            <person name="Floi Bucao C."/>
            <person name="Jouanno E."/>
            <person name="Wen M."/>
            <person name="Mejri S."/>
            <person name="Dirks R."/>
            <person name="Jansen H."/>
            <person name="Henkel C."/>
            <person name="Chen W.J."/>
            <person name="Zahm M."/>
            <person name="Cabau C."/>
            <person name="Klopp C."/>
            <person name="Thompson A.W."/>
            <person name="Robinson-Rechavi M."/>
            <person name="Braasch I."/>
            <person name="Lecointre G."/>
            <person name="Bobe J."/>
            <person name="Postlethwait J.H."/>
            <person name="Berthelot C."/>
            <person name="Roest Crollius H."/>
            <person name="Guiguen Y."/>
        </authorList>
    </citation>
    <scope>NUCLEOTIDE SEQUENCE</scope>
    <source>
        <strain evidence="12">Concon-B</strain>
    </source>
</reference>
<keyword evidence="4 9" id="KW-0297">G-protein coupled receptor</keyword>
<organism evidence="12 13">
    <name type="scientific">Conger conger</name>
    <name type="common">Conger eel</name>
    <name type="synonym">Muraena conger</name>
    <dbReference type="NCBI Taxonomy" id="82655"/>
    <lineage>
        <taxon>Eukaryota</taxon>
        <taxon>Metazoa</taxon>
        <taxon>Chordata</taxon>
        <taxon>Craniata</taxon>
        <taxon>Vertebrata</taxon>
        <taxon>Euteleostomi</taxon>
        <taxon>Actinopterygii</taxon>
        <taxon>Neopterygii</taxon>
        <taxon>Teleostei</taxon>
        <taxon>Anguilliformes</taxon>
        <taxon>Congridae</taxon>
        <taxon>Conger</taxon>
    </lineage>
</organism>
<evidence type="ECO:0000256" key="2">
    <source>
        <dbReference type="ARBA" id="ARBA00022692"/>
    </source>
</evidence>
<dbReference type="InterPro" id="IPR017452">
    <property type="entry name" value="GPCR_Rhodpsn_7TM"/>
</dbReference>
<keyword evidence="13" id="KW-1185">Reference proteome</keyword>
<evidence type="ECO:0000256" key="4">
    <source>
        <dbReference type="ARBA" id="ARBA00023040"/>
    </source>
</evidence>
<protein>
    <recommendedName>
        <fullName evidence="11">G-protein coupled receptors family 1 profile domain-containing protein</fullName>
    </recommendedName>
</protein>
<keyword evidence="3 10" id="KW-1133">Transmembrane helix</keyword>
<evidence type="ECO:0000256" key="1">
    <source>
        <dbReference type="ARBA" id="ARBA00004141"/>
    </source>
</evidence>
<keyword evidence="2 9" id="KW-0812">Transmembrane</keyword>
<dbReference type="GO" id="GO:0007204">
    <property type="term" value="P:positive regulation of cytosolic calcium ion concentration"/>
    <property type="evidence" value="ECO:0007669"/>
    <property type="project" value="TreeGrafter"/>
</dbReference>
<proteinExistence type="inferred from homology"/>
<dbReference type="InterPro" id="IPR000826">
    <property type="entry name" value="Formyl_rcpt-rel"/>
</dbReference>
<evidence type="ECO:0000256" key="3">
    <source>
        <dbReference type="ARBA" id="ARBA00022989"/>
    </source>
</evidence>
<feature type="transmembrane region" description="Helical" evidence="10">
    <location>
        <begin position="164"/>
        <end position="190"/>
    </location>
</feature>
<evidence type="ECO:0000256" key="10">
    <source>
        <dbReference type="SAM" id="Phobius"/>
    </source>
</evidence>
<gene>
    <name evidence="12" type="ORF">COCON_G00056200</name>
</gene>
<feature type="transmembrane region" description="Helical" evidence="10">
    <location>
        <begin position="133"/>
        <end position="158"/>
    </location>
</feature>
<dbReference type="Pfam" id="PF00001">
    <property type="entry name" value="7tm_1"/>
    <property type="match status" value="1"/>
</dbReference>
<evidence type="ECO:0000256" key="5">
    <source>
        <dbReference type="ARBA" id="ARBA00023136"/>
    </source>
</evidence>
<evidence type="ECO:0000256" key="7">
    <source>
        <dbReference type="ARBA" id="ARBA00023224"/>
    </source>
</evidence>
<name>A0A9Q1DWG6_CONCO</name>
<evidence type="ECO:0000256" key="6">
    <source>
        <dbReference type="ARBA" id="ARBA00023170"/>
    </source>
</evidence>
<keyword evidence="5 10" id="KW-0472">Membrane</keyword>
<dbReference type="Gene3D" id="1.20.1070.10">
    <property type="entry name" value="Rhodopsin 7-helix transmembrane proteins"/>
    <property type="match status" value="1"/>
</dbReference>
<dbReference type="GO" id="GO:0006954">
    <property type="term" value="P:inflammatory response"/>
    <property type="evidence" value="ECO:0007669"/>
    <property type="project" value="TreeGrafter"/>
</dbReference>
<dbReference type="PANTHER" id="PTHR24225:SF52">
    <property type="entry name" value="C3A ANAPHYLATOXIN CHEMOTACTIC RECEPTOR-LIKE"/>
    <property type="match status" value="1"/>
</dbReference>
<keyword evidence="7 9" id="KW-0807">Transducer</keyword>
<feature type="transmembrane region" description="Helical" evidence="10">
    <location>
        <begin position="86"/>
        <end position="112"/>
    </location>
</feature>
<feature type="transmembrane region" description="Helical" evidence="10">
    <location>
        <begin position="211"/>
        <end position="232"/>
    </location>
</feature>
<keyword evidence="6 9" id="KW-0675">Receptor</keyword>
<comment type="similarity">
    <text evidence="9">Belongs to the G-protein coupled receptor 1 family.</text>
</comment>
<feature type="domain" description="G-protein coupled receptors family 1 profile" evidence="11">
    <location>
        <begin position="102"/>
        <end position="366"/>
    </location>
</feature>
<feature type="transmembrane region" description="Helical" evidence="10">
    <location>
        <begin position="345"/>
        <end position="369"/>
    </location>
</feature>
<dbReference type="PROSITE" id="PS00237">
    <property type="entry name" value="G_PROTEIN_RECEP_F1_1"/>
    <property type="match status" value="1"/>
</dbReference>
<dbReference type="InterPro" id="IPR000276">
    <property type="entry name" value="GPCR_Rhodpsn"/>
</dbReference>
<evidence type="ECO:0000259" key="11">
    <source>
        <dbReference type="PROSITE" id="PS50262"/>
    </source>
</evidence>
<dbReference type="PANTHER" id="PTHR24225">
    <property type="entry name" value="CHEMOTACTIC RECEPTOR"/>
    <property type="match status" value="1"/>
</dbReference>